<organism evidence="2 3">
    <name type="scientific">Arthrobacter subterraneus</name>
    <dbReference type="NCBI Taxonomy" id="335973"/>
    <lineage>
        <taxon>Bacteria</taxon>
        <taxon>Bacillati</taxon>
        <taxon>Actinomycetota</taxon>
        <taxon>Actinomycetes</taxon>
        <taxon>Micrococcales</taxon>
        <taxon>Micrococcaceae</taxon>
        <taxon>Arthrobacter</taxon>
    </lineage>
</organism>
<dbReference type="Proteomes" id="UP000199258">
    <property type="component" value="Unassembled WGS sequence"/>
</dbReference>
<dbReference type="AlphaFoldDB" id="A0A1G8K5X9"/>
<name>A0A1G8K5X9_9MICC</name>
<evidence type="ECO:0000313" key="2">
    <source>
        <dbReference type="EMBL" id="SDI38865.1"/>
    </source>
</evidence>
<keyword evidence="3" id="KW-1185">Reference proteome</keyword>
<dbReference type="EMBL" id="FNDT01000010">
    <property type="protein sequence ID" value="SDI38865.1"/>
    <property type="molecule type" value="Genomic_DNA"/>
</dbReference>
<feature type="region of interest" description="Disordered" evidence="1">
    <location>
        <begin position="65"/>
        <end position="97"/>
    </location>
</feature>
<reference evidence="2 3" key="1">
    <citation type="submission" date="2016-10" db="EMBL/GenBank/DDBJ databases">
        <authorList>
            <person name="de Groot N.N."/>
        </authorList>
    </citation>
    <scope>NUCLEOTIDE SEQUENCE [LARGE SCALE GENOMIC DNA]</scope>
    <source>
        <strain evidence="2 3">NP_1H</strain>
    </source>
</reference>
<protein>
    <submittedName>
        <fullName evidence="2">Sortase family protein</fullName>
    </submittedName>
</protein>
<gene>
    <name evidence="2" type="ORF">SAMN04488693_11088</name>
</gene>
<dbReference type="Gene3D" id="2.40.260.10">
    <property type="entry name" value="Sortase"/>
    <property type="match status" value="1"/>
</dbReference>
<dbReference type="InterPro" id="IPR042001">
    <property type="entry name" value="Sortase_F"/>
</dbReference>
<dbReference type="SUPFAM" id="SSF63817">
    <property type="entry name" value="Sortase"/>
    <property type="match status" value="1"/>
</dbReference>
<evidence type="ECO:0000256" key="1">
    <source>
        <dbReference type="SAM" id="MobiDB-lite"/>
    </source>
</evidence>
<sequence length="242" mass="25833">MNTHQGSTPGHSAHHRAAPASKTTAVILTLLLAFLALSLPSSSTAKVLTDTPAVAVRIVDTVPDDALTPEPVNRSVPRQQAEAAPPPPVPTEIQGPLASPPLRIEYAAAGIDVAVYPMEIDQASRETQSLVPPFTLDGYWLSSFGTPGYGSTNTTYVIGHSWEDRDAPFNRLSSGATPGETFTVTTATGVLTYRVDSVTTFLKSTLKDSDIWRILPNRLVLISCYTEDLWGKNVVVVASPVP</sequence>
<accession>A0A1G8K5X9</accession>
<evidence type="ECO:0000313" key="3">
    <source>
        <dbReference type="Proteomes" id="UP000199258"/>
    </source>
</evidence>
<dbReference type="CDD" id="cd05829">
    <property type="entry name" value="Sortase_F"/>
    <property type="match status" value="1"/>
</dbReference>
<proteinExistence type="predicted"/>
<dbReference type="STRING" id="335973.SAMN04488693_11088"/>
<dbReference type="InterPro" id="IPR023365">
    <property type="entry name" value="Sortase_dom-sf"/>
</dbReference>
<dbReference type="RefSeq" id="WP_175460157.1">
    <property type="nucleotide sequence ID" value="NZ_FNDT01000010.1"/>
</dbReference>